<feature type="region of interest" description="Disordered" evidence="1">
    <location>
        <begin position="249"/>
        <end position="285"/>
    </location>
</feature>
<feature type="compositionally biased region" description="Polar residues" evidence="1">
    <location>
        <begin position="8"/>
        <end position="28"/>
    </location>
</feature>
<feature type="compositionally biased region" description="Low complexity" evidence="1">
    <location>
        <begin position="358"/>
        <end position="367"/>
    </location>
</feature>
<feature type="non-terminal residue" evidence="3">
    <location>
        <position position="1"/>
    </location>
</feature>
<feature type="compositionally biased region" description="Low complexity" evidence="1">
    <location>
        <begin position="463"/>
        <end position="476"/>
    </location>
</feature>
<feature type="compositionally biased region" description="Polar residues" evidence="1">
    <location>
        <begin position="338"/>
        <end position="349"/>
    </location>
</feature>
<comment type="caution">
    <text evidence="3">The sequence shown here is derived from an EMBL/GenBank/DDBJ whole genome shotgun (WGS) entry which is preliminary data.</text>
</comment>
<protein>
    <recommendedName>
        <fullName evidence="5">EGF-like domain-containing protein</fullName>
    </recommendedName>
</protein>
<name>A0ABV0Q6E2_9TELE</name>
<accession>A0ABV0Q6E2</accession>
<keyword evidence="2" id="KW-0812">Transmembrane</keyword>
<dbReference type="EMBL" id="JAHRIN010000715">
    <property type="protein sequence ID" value="MEQ2191372.1"/>
    <property type="molecule type" value="Genomic_DNA"/>
</dbReference>
<feature type="compositionally biased region" description="Low complexity" evidence="1">
    <location>
        <begin position="261"/>
        <end position="284"/>
    </location>
</feature>
<proteinExistence type="predicted"/>
<evidence type="ECO:0000256" key="2">
    <source>
        <dbReference type="SAM" id="Phobius"/>
    </source>
</evidence>
<feature type="region of interest" description="Disordered" evidence="1">
    <location>
        <begin position="1"/>
        <end position="28"/>
    </location>
</feature>
<feature type="transmembrane region" description="Helical" evidence="2">
    <location>
        <begin position="693"/>
        <end position="711"/>
    </location>
</feature>
<gene>
    <name evidence="3" type="ORF">XENOCAPTIV_027493</name>
</gene>
<organism evidence="3 4">
    <name type="scientific">Xenoophorus captivus</name>
    <dbReference type="NCBI Taxonomy" id="1517983"/>
    <lineage>
        <taxon>Eukaryota</taxon>
        <taxon>Metazoa</taxon>
        <taxon>Chordata</taxon>
        <taxon>Craniata</taxon>
        <taxon>Vertebrata</taxon>
        <taxon>Euteleostomi</taxon>
        <taxon>Actinopterygii</taxon>
        <taxon>Neopterygii</taxon>
        <taxon>Teleostei</taxon>
        <taxon>Neoteleostei</taxon>
        <taxon>Acanthomorphata</taxon>
        <taxon>Ovalentaria</taxon>
        <taxon>Atherinomorphae</taxon>
        <taxon>Cyprinodontiformes</taxon>
        <taxon>Goodeidae</taxon>
        <taxon>Xenoophorus</taxon>
    </lineage>
</organism>
<keyword evidence="2" id="KW-1133">Transmembrane helix</keyword>
<evidence type="ECO:0000256" key="1">
    <source>
        <dbReference type="SAM" id="MobiDB-lite"/>
    </source>
</evidence>
<evidence type="ECO:0000313" key="3">
    <source>
        <dbReference type="EMBL" id="MEQ2191372.1"/>
    </source>
</evidence>
<evidence type="ECO:0000313" key="4">
    <source>
        <dbReference type="Proteomes" id="UP001434883"/>
    </source>
</evidence>
<evidence type="ECO:0008006" key="5">
    <source>
        <dbReference type="Google" id="ProtNLM"/>
    </source>
</evidence>
<dbReference type="Proteomes" id="UP001434883">
    <property type="component" value="Unassembled WGS sequence"/>
</dbReference>
<keyword evidence="2" id="KW-0472">Membrane</keyword>
<feature type="compositionally biased region" description="Polar residues" evidence="1">
    <location>
        <begin position="453"/>
        <end position="462"/>
    </location>
</feature>
<reference evidence="3 4" key="1">
    <citation type="submission" date="2021-06" db="EMBL/GenBank/DDBJ databases">
        <authorList>
            <person name="Palmer J.M."/>
        </authorList>
    </citation>
    <scope>NUCLEOTIDE SEQUENCE [LARGE SCALE GENOMIC DNA]</scope>
    <source>
        <strain evidence="3 4">XC_2019</strain>
        <tissue evidence="3">Muscle</tissue>
    </source>
</reference>
<keyword evidence="4" id="KW-1185">Reference proteome</keyword>
<feature type="region of interest" description="Disordered" evidence="1">
    <location>
        <begin position="453"/>
        <end position="483"/>
    </location>
</feature>
<sequence>EDERNSSEARSTYQQDQDPTGWSETEATYKSVATVAQEVVRDTEEDRSRVLWSFNPQSVSSATSQDKVLLQPTSFGWGLPVAGRTDMETLPFPEEERNNGADTSGAAHLADNPMTAITRPNFQPAVSTDTKSQTEKYTGFTQGQTETSWTDAKVNLSITTDLQRSTSVQTLIKIEELVTQMDEPTAMPTNQSLSSFSVLNSSFSGILMSDSNTSIDPHSGAIGQTPEDKQARSDRFYSVLTFIPTSQHLKSSIKPSHHDSSNTQPTLSSLSSTQSSSRASSPTTHMAEIHTAVGSVEAASLHPQTDQSDSSASNVNTQSAALKSSDGLENTEGFHTVLPSTQSQTNYPPNTERRSHSLHSSSVLTPTSGIETQTMQSSGANSMTTNMIRTLFTEDGSFATTRPAQTIRVQTSSATTTIRETHTPPFTQMSQSTSDSPTASLTPLHVLQTQNELPDDTQTTFASSVTESSMDTSSMEPKTMSESSQTSHLLLPSSATVSPNKHFFTTANTPLLPVKSDGDVKGTIVWQWSPSGTVKPNPPGGPPQAFHPSQPNHFGVTSALIPTPNGSLTKSPIYYIVPNQPATIRVQSLVVFKTSEALQWLSVSGPTSLLERTGLAQAVHQGKMFRSSRITNITVGGLQGDVCDWLLQCPSGYKCVLQPNTTNHSCSSACRFDYCYHHGICTHHPGQLPVCRLAILIIIVMVIGILACLAVRRYRTILIQAKVDQTRSSYRRFNHFDELSGRFWLRSWAGSADSLDNPAFLRSDELLHLRALDRPCCYHDDTLSLPSTCPSHGTRINTIYPHR</sequence>
<feature type="region of interest" description="Disordered" evidence="1">
    <location>
        <begin position="300"/>
        <end position="367"/>
    </location>
</feature>
<feature type="compositionally biased region" description="Polar residues" evidence="1">
    <location>
        <begin position="302"/>
        <end position="322"/>
    </location>
</feature>